<name>A0A9Q1EK08_SYNKA</name>
<dbReference type="AlphaFoldDB" id="A0A9Q1EK08"/>
<reference evidence="2" key="1">
    <citation type="journal article" date="2023" name="Science">
        <title>Genome structures resolve the early diversification of teleost fishes.</title>
        <authorList>
            <person name="Parey E."/>
            <person name="Louis A."/>
            <person name="Montfort J."/>
            <person name="Bouchez O."/>
            <person name="Roques C."/>
            <person name="Iampietro C."/>
            <person name="Lluch J."/>
            <person name="Castinel A."/>
            <person name="Donnadieu C."/>
            <person name="Desvignes T."/>
            <person name="Floi Bucao C."/>
            <person name="Jouanno E."/>
            <person name="Wen M."/>
            <person name="Mejri S."/>
            <person name="Dirks R."/>
            <person name="Jansen H."/>
            <person name="Henkel C."/>
            <person name="Chen W.J."/>
            <person name="Zahm M."/>
            <person name="Cabau C."/>
            <person name="Klopp C."/>
            <person name="Thompson A.W."/>
            <person name="Robinson-Rechavi M."/>
            <person name="Braasch I."/>
            <person name="Lecointre G."/>
            <person name="Bobe J."/>
            <person name="Postlethwait J.H."/>
            <person name="Berthelot C."/>
            <person name="Roest Crollius H."/>
            <person name="Guiguen Y."/>
        </authorList>
    </citation>
    <scope>NUCLEOTIDE SEQUENCE</scope>
    <source>
        <strain evidence="2">WJC10195</strain>
    </source>
</reference>
<protein>
    <submittedName>
        <fullName evidence="2">Uncharacterized protein</fullName>
    </submittedName>
</protein>
<evidence type="ECO:0000313" key="3">
    <source>
        <dbReference type="Proteomes" id="UP001152622"/>
    </source>
</evidence>
<sequence>MLGISPMVCSRDGVQRKSAGIKSMQSSSQSLPLTHTSTDTHPAALSMDLSKYFTLSTDMSGSWPTCFASEIF</sequence>
<dbReference type="EMBL" id="JAINUF010000016">
    <property type="protein sequence ID" value="KAJ8340212.1"/>
    <property type="molecule type" value="Genomic_DNA"/>
</dbReference>
<comment type="caution">
    <text evidence="2">The sequence shown here is derived from an EMBL/GenBank/DDBJ whole genome shotgun (WGS) entry which is preliminary data.</text>
</comment>
<proteinExistence type="predicted"/>
<gene>
    <name evidence="2" type="ORF">SKAU_G00348450</name>
</gene>
<evidence type="ECO:0000313" key="2">
    <source>
        <dbReference type="EMBL" id="KAJ8340212.1"/>
    </source>
</evidence>
<keyword evidence="3" id="KW-1185">Reference proteome</keyword>
<feature type="region of interest" description="Disordered" evidence="1">
    <location>
        <begin position="18"/>
        <end position="37"/>
    </location>
</feature>
<feature type="compositionally biased region" description="Polar residues" evidence="1">
    <location>
        <begin position="23"/>
        <end position="37"/>
    </location>
</feature>
<dbReference type="Proteomes" id="UP001152622">
    <property type="component" value="Chromosome 16"/>
</dbReference>
<accession>A0A9Q1EK08</accession>
<evidence type="ECO:0000256" key="1">
    <source>
        <dbReference type="SAM" id="MobiDB-lite"/>
    </source>
</evidence>
<organism evidence="2 3">
    <name type="scientific">Synaphobranchus kaupii</name>
    <name type="common">Kaup's arrowtooth eel</name>
    <dbReference type="NCBI Taxonomy" id="118154"/>
    <lineage>
        <taxon>Eukaryota</taxon>
        <taxon>Metazoa</taxon>
        <taxon>Chordata</taxon>
        <taxon>Craniata</taxon>
        <taxon>Vertebrata</taxon>
        <taxon>Euteleostomi</taxon>
        <taxon>Actinopterygii</taxon>
        <taxon>Neopterygii</taxon>
        <taxon>Teleostei</taxon>
        <taxon>Anguilliformes</taxon>
        <taxon>Synaphobranchidae</taxon>
        <taxon>Synaphobranchus</taxon>
    </lineage>
</organism>